<keyword evidence="2" id="KW-0418">Kinase</keyword>
<comment type="caution">
    <text evidence="2">The sequence shown here is derived from an EMBL/GenBank/DDBJ whole genome shotgun (WGS) entry which is preliminary data.</text>
</comment>
<organism evidence="2 3">
    <name type="scientific">Haematococcus lacustris</name>
    <name type="common">Green alga</name>
    <name type="synonym">Haematococcus pluvialis</name>
    <dbReference type="NCBI Taxonomy" id="44745"/>
    <lineage>
        <taxon>Eukaryota</taxon>
        <taxon>Viridiplantae</taxon>
        <taxon>Chlorophyta</taxon>
        <taxon>core chlorophytes</taxon>
        <taxon>Chlorophyceae</taxon>
        <taxon>CS clade</taxon>
        <taxon>Chlamydomonadales</taxon>
        <taxon>Haematococcaceae</taxon>
        <taxon>Haematococcus</taxon>
    </lineage>
</organism>
<dbReference type="AlphaFoldDB" id="A0A699ZXE6"/>
<evidence type="ECO:0000259" key="1">
    <source>
        <dbReference type="Pfam" id="PF02896"/>
    </source>
</evidence>
<reference evidence="2 3" key="1">
    <citation type="submission" date="2020-02" db="EMBL/GenBank/DDBJ databases">
        <title>Draft genome sequence of Haematococcus lacustris strain NIES-144.</title>
        <authorList>
            <person name="Morimoto D."/>
            <person name="Nakagawa S."/>
            <person name="Yoshida T."/>
            <person name="Sawayama S."/>
        </authorList>
    </citation>
    <scope>NUCLEOTIDE SEQUENCE [LARGE SCALE GENOMIC DNA]</scope>
    <source>
        <strain evidence="2 3">NIES-144</strain>
    </source>
</reference>
<dbReference type="InterPro" id="IPR023151">
    <property type="entry name" value="PEP_util_CS"/>
</dbReference>
<sequence>VFETIDKLQEVNPMLGFRGCRLGITYPEITEMQVQAIFEAAVACSQEGVLVLPDIMVPLVGSVPELADQEGLVRRVAERVMKAAGVQVQYHVGTMIEVPRAALMADSIAKVAEFFSFGTNDLTQMTYGFSRDDISKFLPTYLEKGILQSDPFQ</sequence>
<dbReference type="GO" id="GO:0016301">
    <property type="term" value="F:kinase activity"/>
    <property type="evidence" value="ECO:0007669"/>
    <property type="project" value="UniProtKB-KW"/>
</dbReference>
<evidence type="ECO:0000313" key="2">
    <source>
        <dbReference type="EMBL" id="GFH23386.1"/>
    </source>
</evidence>
<dbReference type="PANTHER" id="PTHR22931">
    <property type="entry name" value="PHOSPHOENOLPYRUVATE DIKINASE-RELATED"/>
    <property type="match status" value="1"/>
</dbReference>
<accession>A0A699ZXE6</accession>
<feature type="non-terminal residue" evidence="2">
    <location>
        <position position="153"/>
    </location>
</feature>
<dbReference type="PANTHER" id="PTHR22931:SF9">
    <property type="entry name" value="PYRUVATE, PHOSPHATE DIKINASE 1, CHLOROPLASTIC"/>
    <property type="match status" value="1"/>
</dbReference>
<dbReference type="EMBL" id="BLLF01002260">
    <property type="protein sequence ID" value="GFH23386.1"/>
    <property type="molecule type" value="Genomic_DNA"/>
</dbReference>
<dbReference type="PROSITE" id="PS00742">
    <property type="entry name" value="PEP_ENZYMES_2"/>
    <property type="match status" value="1"/>
</dbReference>
<gene>
    <name evidence="2" type="ORF">HaLaN_20991</name>
</gene>
<dbReference type="SUPFAM" id="SSF51621">
    <property type="entry name" value="Phosphoenolpyruvate/pyruvate domain"/>
    <property type="match status" value="1"/>
</dbReference>
<dbReference type="InterPro" id="IPR015813">
    <property type="entry name" value="Pyrv/PenolPyrv_kinase-like_dom"/>
</dbReference>
<feature type="non-terminal residue" evidence="2">
    <location>
        <position position="1"/>
    </location>
</feature>
<keyword evidence="3" id="KW-1185">Reference proteome</keyword>
<keyword evidence="2" id="KW-0670">Pyruvate</keyword>
<dbReference type="InterPro" id="IPR000121">
    <property type="entry name" value="PEP_util_C"/>
</dbReference>
<name>A0A699ZXE6_HAELA</name>
<dbReference type="Pfam" id="PF02896">
    <property type="entry name" value="PEP-utilizers_C"/>
    <property type="match status" value="1"/>
</dbReference>
<feature type="domain" description="PEP-utilising enzyme C-terminal" evidence="1">
    <location>
        <begin position="5"/>
        <end position="133"/>
    </location>
</feature>
<dbReference type="GO" id="GO:0050242">
    <property type="term" value="F:pyruvate, phosphate dikinase activity"/>
    <property type="evidence" value="ECO:0007669"/>
    <property type="project" value="InterPro"/>
</dbReference>
<keyword evidence="2" id="KW-0808">Transferase</keyword>
<dbReference type="InterPro" id="IPR040442">
    <property type="entry name" value="Pyrv_kinase-like_dom_sf"/>
</dbReference>
<proteinExistence type="predicted"/>
<dbReference type="InterPro" id="IPR010121">
    <property type="entry name" value="Pyruvate_phosphate_dikinase"/>
</dbReference>
<dbReference type="Proteomes" id="UP000485058">
    <property type="component" value="Unassembled WGS sequence"/>
</dbReference>
<evidence type="ECO:0000313" key="3">
    <source>
        <dbReference type="Proteomes" id="UP000485058"/>
    </source>
</evidence>
<protein>
    <submittedName>
        <fullName evidence="2">Pyruvate, phosphate dikinase</fullName>
    </submittedName>
</protein>
<dbReference type="Gene3D" id="3.20.20.60">
    <property type="entry name" value="Phosphoenolpyruvate-binding domains"/>
    <property type="match status" value="1"/>
</dbReference>